<evidence type="ECO:0000256" key="3">
    <source>
        <dbReference type="ARBA" id="ARBA00022630"/>
    </source>
</evidence>
<dbReference type="InterPro" id="IPR002938">
    <property type="entry name" value="FAD-bd"/>
</dbReference>
<dbReference type="Gene3D" id="3.50.50.60">
    <property type="entry name" value="FAD/NAD(P)-binding domain"/>
    <property type="match status" value="1"/>
</dbReference>
<gene>
    <name evidence="7" type="ORF">N8I77_013394</name>
</gene>
<protein>
    <recommendedName>
        <fullName evidence="6">FAD-binding domain-containing protein</fullName>
    </recommendedName>
</protein>
<evidence type="ECO:0000256" key="5">
    <source>
        <dbReference type="ARBA" id="ARBA00023002"/>
    </source>
</evidence>
<dbReference type="GO" id="GO:0071949">
    <property type="term" value="F:FAD binding"/>
    <property type="evidence" value="ECO:0007669"/>
    <property type="project" value="InterPro"/>
</dbReference>
<feature type="domain" description="FAD-binding" evidence="6">
    <location>
        <begin position="11"/>
        <end position="377"/>
    </location>
</feature>
<keyword evidence="5" id="KW-0560">Oxidoreductase</keyword>
<accession>A0AAD9S228</accession>
<sequence>MTGAAQDSPFRVIVVGAGITGLLASHVFQKLGIDHVVLEKRQSVAPPEGASIGIYPHGARLLHQLGCLEALAEACAPPGKWIIRRPDGKVIIDSAFFQNLEKNHGTGMFLLERRKYLQILFDCLPDKSPIRTGCAVTNIQHTATSVEVTLSNGEIEVGDVVIGCDGAYSSVRNFMWQHAALTEPGLITAEEKRTIKTHYKGLIGMTPRPPDTAENDLLTNHGNKRSFLGLLTPKHMFYAFFFRLDEPIVWPRRAQFTDQDAEVLAESVADYPVSDTLLFGELWRDRVRGFLVPLEEGVLDHWYHERIVLAGDASMKITPNMGLGGNSGMESIAVLCNHLHRVLKQTPAGTKPGIEALTQAFSGYQAERLARARQVLALSGLVLRMQSGAAPWYKAMGNLVLPMIPDQTIAGQFGKFLHQAPKFEFLDSSGFPRGARPWKDEEDAKMKGKAKNSDQSPLLWVSAMGLVAATAAFMLY</sequence>
<evidence type="ECO:0000256" key="2">
    <source>
        <dbReference type="ARBA" id="ARBA00007992"/>
    </source>
</evidence>
<dbReference type="InterPro" id="IPR036188">
    <property type="entry name" value="FAD/NAD-bd_sf"/>
</dbReference>
<comment type="similarity">
    <text evidence="2">Belongs to the paxM FAD-dependent monooxygenase family.</text>
</comment>
<dbReference type="SUPFAM" id="SSF51905">
    <property type="entry name" value="FAD/NAD(P)-binding domain"/>
    <property type="match status" value="1"/>
</dbReference>
<dbReference type="PRINTS" id="PR00420">
    <property type="entry name" value="RNGMNOXGNASE"/>
</dbReference>
<reference evidence="7" key="1">
    <citation type="submission" date="2023-06" db="EMBL/GenBank/DDBJ databases">
        <authorList>
            <person name="Noh H."/>
        </authorList>
    </citation>
    <scope>NUCLEOTIDE SEQUENCE</scope>
    <source>
        <strain evidence="7">DUCC20226</strain>
    </source>
</reference>
<evidence type="ECO:0000259" key="6">
    <source>
        <dbReference type="Pfam" id="PF01494"/>
    </source>
</evidence>
<evidence type="ECO:0000313" key="7">
    <source>
        <dbReference type="EMBL" id="KAK2596507.1"/>
    </source>
</evidence>
<dbReference type="PANTHER" id="PTHR47356:SF2">
    <property type="entry name" value="FAD-BINDING DOMAIN-CONTAINING PROTEIN-RELATED"/>
    <property type="match status" value="1"/>
</dbReference>
<dbReference type="AlphaFoldDB" id="A0AAD9S228"/>
<dbReference type="Pfam" id="PF01494">
    <property type="entry name" value="FAD_binding_3"/>
    <property type="match status" value="1"/>
</dbReference>
<proteinExistence type="inferred from homology"/>
<evidence type="ECO:0000256" key="4">
    <source>
        <dbReference type="ARBA" id="ARBA00022827"/>
    </source>
</evidence>
<keyword evidence="8" id="KW-1185">Reference proteome</keyword>
<dbReference type="Proteomes" id="UP001265746">
    <property type="component" value="Unassembled WGS sequence"/>
</dbReference>
<evidence type="ECO:0000313" key="8">
    <source>
        <dbReference type="Proteomes" id="UP001265746"/>
    </source>
</evidence>
<dbReference type="InterPro" id="IPR050562">
    <property type="entry name" value="FAD_mOase_fung"/>
</dbReference>
<dbReference type="GO" id="GO:0004497">
    <property type="term" value="F:monooxygenase activity"/>
    <property type="evidence" value="ECO:0007669"/>
    <property type="project" value="InterPro"/>
</dbReference>
<keyword evidence="3" id="KW-0285">Flavoprotein</keyword>
<dbReference type="PANTHER" id="PTHR47356">
    <property type="entry name" value="FAD-DEPENDENT MONOOXYGENASE ASQG-RELATED"/>
    <property type="match status" value="1"/>
</dbReference>
<organism evidence="7 8">
    <name type="scientific">Phomopsis amygdali</name>
    <name type="common">Fusicoccum amygdali</name>
    <dbReference type="NCBI Taxonomy" id="1214568"/>
    <lineage>
        <taxon>Eukaryota</taxon>
        <taxon>Fungi</taxon>
        <taxon>Dikarya</taxon>
        <taxon>Ascomycota</taxon>
        <taxon>Pezizomycotina</taxon>
        <taxon>Sordariomycetes</taxon>
        <taxon>Sordariomycetidae</taxon>
        <taxon>Diaporthales</taxon>
        <taxon>Diaporthaceae</taxon>
        <taxon>Diaporthe</taxon>
    </lineage>
</organism>
<name>A0AAD9S228_PHOAM</name>
<dbReference type="EMBL" id="JAUJFL010000011">
    <property type="protein sequence ID" value="KAK2596507.1"/>
    <property type="molecule type" value="Genomic_DNA"/>
</dbReference>
<keyword evidence="4" id="KW-0274">FAD</keyword>
<comment type="caution">
    <text evidence="7">The sequence shown here is derived from an EMBL/GenBank/DDBJ whole genome shotgun (WGS) entry which is preliminary data.</text>
</comment>
<comment type="cofactor">
    <cofactor evidence="1">
        <name>FAD</name>
        <dbReference type="ChEBI" id="CHEBI:57692"/>
    </cofactor>
</comment>
<evidence type="ECO:0000256" key="1">
    <source>
        <dbReference type="ARBA" id="ARBA00001974"/>
    </source>
</evidence>